<dbReference type="Pfam" id="PF20641">
    <property type="entry name" value="TAF1C_beta-prop"/>
    <property type="match status" value="1"/>
</dbReference>
<dbReference type="Proteomes" id="UP000261560">
    <property type="component" value="Unplaced"/>
</dbReference>
<dbReference type="GO" id="GO:0001164">
    <property type="term" value="F:RNA polymerase I core promoter sequence-specific DNA binding"/>
    <property type="evidence" value="ECO:0007669"/>
    <property type="project" value="TreeGrafter"/>
</dbReference>
<dbReference type="PaxDb" id="30732-ENSOMEP00000023710"/>
<dbReference type="PANTHER" id="PTHR15319:SF1">
    <property type="entry name" value="TATA BOX-BINDING PROTEIN-ASSOCIATED FACTOR RNA POLYMERASE I SUBUNIT C"/>
    <property type="match status" value="1"/>
</dbReference>
<dbReference type="OMA" id="MELMDIR"/>
<organism evidence="2 3">
    <name type="scientific">Oryzias melastigma</name>
    <name type="common">Marine medaka</name>
    <dbReference type="NCBI Taxonomy" id="30732"/>
    <lineage>
        <taxon>Eukaryota</taxon>
        <taxon>Metazoa</taxon>
        <taxon>Chordata</taxon>
        <taxon>Craniata</taxon>
        <taxon>Vertebrata</taxon>
        <taxon>Euteleostomi</taxon>
        <taxon>Actinopterygii</taxon>
        <taxon>Neopterygii</taxon>
        <taxon>Teleostei</taxon>
        <taxon>Neoteleostei</taxon>
        <taxon>Acanthomorphata</taxon>
        <taxon>Ovalentaria</taxon>
        <taxon>Atherinomorphae</taxon>
        <taxon>Beloniformes</taxon>
        <taxon>Adrianichthyidae</taxon>
        <taxon>Oryziinae</taxon>
        <taxon>Oryzias</taxon>
    </lineage>
</organism>
<dbReference type="InterPro" id="IPR049087">
    <property type="entry name" value="TAF1C_beta-prop"/>
</dbReference>
<evidence type="ECO:0000313" key="2">
    <source>
        <dbReference type="Ensembl" id="ENSOMEP00000023710.1"/>
    </source>
</evidence>
<sequence>GPFTTGASGLRPHVLGEVLVASESGAADLWTVGRGFQKVRVEDSNLYFNAKSPWRWCEFSAHPRVMLYADRTGAELTDMRVSPSSSNTLFRISSTSECHRGERLILSKYLGDLCLRSARLLFFVCQYSAYILDERFPCVPMLKWDHMMASPPLFCHVARGSESAAARTTKVLLGSHSSQETVLLQYSGQCVCRGRWTLLGPVLSPFRTLSPMCVYQTPRVAPAVLPHRSTHNNSCQRKHKPACD</sequence>
<evidence type="ECO:0000259" key="1">
    <source>
        <dbReference type="Pfam" id="PF20641"/>
    </source>
</evidence>
<feature type="domain" description="TAF1C beta-propeller" evidence="1">
    <location>
        <begin position="10"/>
        <end position="111"/>
    </location>
</feature>
<dbReference type="STRING" id="30732.ENSOMEP00000023710"/>
<dbReference type="InterPro" id="IPR038801">
    <property type="entry name" value="TAF1C"/>
</dbReference>
<evidence type="ECO:0000313" key="3">
    <source>
        <dbReference type="Proteomes" id="UP000261560"/>
    </source>
</evidence>
<protein>
    <recommendedName>
        <fullName evidence="1">TAF1C beta-propeller domain-containing protein</fullName>
    </recommendedName>
</protein>
<dbReference type="AlphaFoldDB" id="A0A3B3D2E8"/>
<dbReference type="PANTHER" id="PTHR15319">
    <property type="entry name" value="TATA BOX-BINDING PROTEIN ASSOCIATED FACTOR RNA POLYMERASE I SUBUNIT C"/>
    <property type="match status" value="1"/>
</dbReference>
<dbReference type="GO" id="GO:0001650">
    <property type="term" value="C:fibrillar center"/>
    <property type="evidence" value="ECO:0007669"/>
    <property type="project" value="TreeGrafter"/>
</dbReference>
<reference evidence="2" key="2">
    <citation type="submission" date="2025-09" db="UniProtKB">
        <authorList>
            <consortium name="Ensembl"/>
        </authorList>
    </citation>
    <scope>IDENTIFICATION</scope>
</reference>
<dbReference type="Ensembl" id="ENSOMET00000011499.1">
    <property type="protein sequence ID" value="ENSOMEP00000023710.1"/>
    <property type="gene ID" value="ENSOMEG00000003952.1"/>
</dbReference>
<name>A0A3B3D2E8_ORYME</name>
<accession>A0A3B3D2E8</accession>
<reference evidence="2" key="1">
    <citation type="submission" date="2025-08" db="UniProtKB">
        <authorList>
            <consortium name="Ensembl"/>
        </authorList>
    </citation>
    <scope>IDENTIFICATION</scope>
</reference>
<dbReference type="GeneTree" id="ENSGT00390000010767"/>
<keyword evidence="3" id="KW-1185">Reference proteome</keyword>
<proteinExistence type="predicted"/>